<dbReference type="Ensembl" id="ENSAPET00000010827.1">
    <property type="protein sequence ID" value="ENSAPEP00000010546.1"/>
    <property type="gene ID" value="ENSAPEG00000007563.1"/>
</dbReference>
<dbReference type="PROSITE" id="PS50808">
    <property type="entry name" value="ZF_BED"/>
    <property type="match status" value="1"/>
</dbReference>
<dbReference type="InterPro" id="IPR003656">
    <property type="entry name" value="Znf_BED"/>
</dbReference>
<dbReference type="SUPFAM" id="SSF57667">
    <property type="entry name" value="beta-beta-alpha zinc fingers"/>
    <property type="match status" value="1"/>
</dbReference>
<dbReference type="PANTHER" id="PTHR46481:SF9">
    <property type="entry name" value="ZINC FINGER BED DOMAIN-CONTAINING PROTEIN 1-LIKE"/>
    <property type="match status" value="1"/>
</dbReference>
<evidence type="ECO:0000256" key="10">
    <source>
        <dbReference type="SAM" id="MobiDB-lite"/>
    </source>
</evidence>
<sequence>MTDTDKTVRPKYSKVWEHFSLDKTKKCVQCKLCKSDMRWHGSTTVMLEHLKRKHVGVTDEDEGSSTTGKVTTVSYVSSVLKKQQKMTAFVMKKTCTPQQTTVLTQSILNMIITNMRPLSMVEDEGFTAMICTFHPGYTLPSRTHFTKLMGKKYEETFKEVKTAINTNSSKLALTADIWTSVANEAYLGVTCHYITEDWDMQSVCLTTMPLQDRHTASNIAEWLEEVVARFVIPPGKIIAIVHDNGANIVAAANILVEKHGWSSVRCSGHTLQLVINAALKHSSIEKAIGAARCLVEHFKKSELASQKSEQWSLLEELSAALKPFECATVFMSGQKYTTVSSIPPLVKGLLKFTQNAAFESAPLRAFQLTATEQLQERWKGETFFSDTAPITVILATALDPRFRRLKFLSPDEVLHVQTKLQTMVLAEKREMDVQQHGSCSSTSTDTPAAQSTPPATLLDSLLGSHGEDEDRASQGEDVHTQVRNEVLTYFGEKNLAKEENALQWWKANRDRYPMLARLAKSYLCIPGTSTPSERLFSAAGNITSKKRASLSQEHVDMLTFLHCNAKFLKKETGGFFTVVFRPVLSNGLSGGFSESSVRGAAGPLFTGTAGENSGAL</sequence>
<feature type="compositionally biased region" description="Basic and acidic residues" evidence="10">
    <location>
        <begin position="465"/>
        <end position="478"/>
    </location>
</feature>
<evidence type="ECO:0000256" key="5">
    <source>
        <dbReference type="ARBA" id="ARBA00023015"/>
    </source>
</evidence>
<feature type="compositionally biased region" description="Polar residues" evidence="10">
    <location>
        <begin position="435"/>
        <end position="454"/>
    </location>
</feature>
<keyword evidence="2" id="KW-0479">Metal-binding</keyword>
<organism evidence="12 13">
    <name type="scientific">Amphiprion percula</name>
    <name type="common">Orange clownfish</name>
    <name type="synonym">Lutjanus percula</name>
    <dbReference type="NCBI Taxonomy" id="161767"/>
    <lineage>
        <taxon>Eukaryota</taxon>
        <taxon>Metazoa</taxon>
        <taxon>Chordata</taxon>
        <taxon>Craniata</taxon>
        <taxon>Vertebrata</taxon>
        <taxon>Euteleostomi</taxon>
        <taxon>Actinopterygii</taxon>
        <taxon>Neopterygii</taxon>
        <taxon>Teleostei</taxon>
        <taxon>Neoteleostei</taxon>
        <taxon>Acanthomorphata</taxon>
        <taxon>Ovalentaria</taxon>
        <taxon>Pomacentridae</taxon>
        <taxon>Amphiprion</taxon>
    </lineage>
</organism>
<protein>
    <recommendedName>
        <fullName evidence="11">BED-type domain-containing protein</fullName>
    </recommendedName>
</protein>
<evidence type="ECO:0000256" key="8">
    <source>
        <dbReference type="ARBA" id="ARBA00023242"/>
    </source>
</evidence>
<dbReference type="SMART" id="SM00614">
    <property type="entry name" value="ZnF_BED"/>
    <property type="match status" value="1"/>
</dbReference>
<name>A0A3P8SED4_AMPPE</name>
<dbReference type="AlphaFoldDB" id="A0A3P8SED4"/>
<dbReference type="GO" id="GO:0046983">
    <property type="term" value="F:protein dimerization activity"/>
    <property type="evidence" value="ECO:0007669"/>
    <property type="project" value="InterPro"/>
</dbReference>
<dbReference type="Proteomes" id="UP000265080">
    <property type="component" value="Chromosome 9"/>
</dbReference>
<dbReference type="InterPro" id="IPR012337">
    <property type="entry name" value="RNaseH-like_sf"/>
</dbReference>
<dbReference type="STRING" id="161767.ENSAPEP00000010546"/>
<reference evidence="12" key="3">
    <citation type="submission" date="2025-09" db="UniProtKB">
        <authorList>
            <consortium name="Ensembl"/>
        </authorList>
    </citation>
    <scope>IDENTIFICATION</scope>
</reference>
<evidence type="ECO:0000256" key="1">
    <source>
        <dbReference type="ARBA" id="ARBA00004123"/>
    </source>
</evidence>
<evidence type="ECO:0000313" key="13">
    <source>
        <dbReference type="Proteomes" id="UP000265080"/>
    </source>
</evidence>
<comment type="subcellular location">
    <subcellularLocation>
        <location evidence="1">Nucleus</location>
    </subcellularLocation>
</comment>
<dbReference type="InterPro" id="IPR036236">
    <property type="entry name" value="Znf_C2H2_sf"/>
</dbReference>
<keyword evidence="8" id="KW-0539">Nucleus</keyword>
<evidence type="ECO:0000256" key="6">
    <source>
        <dbReference type="ARBA" id="ARBA00023125"/>
    </source>
</evidence>
<evidence type="ECO:0000256" key="3">
    <source>
        <dbReference type="ARBA" id="ARBA00022771"/>
    </source>
</evidence>
<proteinExistence type="predicted"/>
<dbReference type="PANTHER" id="PTHR46481">
    <property type="entry name" value="ZINC FINGER BED DOMAIN-CONTAINING PROTEIN 4"/>
    <property type="match status" value="1"/>
</dbReference>
<evidence type="ECO:0000256" key="9">
    <source>
        <dbReference type="PROSITE-ProRule" id="PRU00027"/>
    </source>
</evidence>
<reference evidence="12 13" key="1">
    <citation type="submission" date="2018-03" db="EMBL/GenBank/DDBJ databases">
        <title>Finding Nemo's genes: A chromosome-scale reference assembly of the genome of the orange clownfish Amphiprion percula.</title>
        <authorList>
            <person name="Lehmann R."/>
        </authorList>
    </citation>
    <scope>NUCLEOTIDE SEQUENCE</scope>
</reference>
<keyword evidence="3 9" id="KW-0863">Zinc-finger</keyword>
<keyword evidence="4" id="KW-0862">Zinc</keyword>
<keyword evidence="6" id="KW-0238">DNA-binding</keyword>
<dbReference type="GO" id="GO:0003677">
    <property type="term" value="F:DNA binding"/>
    <property type="evidence" value="ECO:0007669"/>
    <property type="project" value="UniProtKB-KW"/>
</dbReference>
<reference evidence="12" key="2">
    <citation type="submission" date="2025-08" db="UniProtKB">
        <authorList>
            <consortium name="Ensembl"/>
        </authorList>
    </citation>
    <scope>IDENTIFICATION</scope>
</reference>
<evidence type="ECO:0000256" key="7">
    <source>
        <dbReference type="ARBA" id="ARBA00023163"/>
    </source>
</evidence>
<keyword evidence="13" id="KW-1185">Reference proteome</keyword>
<evidence type="ECO:0000313" key="12">
    <source>
        <dbReference type="Ensembl" id="ENSAPEP00000010546.1"/>
    </source>
</evidence>
<dbReference type="Pfam" id="PF05699">
    <property type="entry name" value="Dimer_Tnp_hAT"/>
    <property type="match status" value="1"/>
</dbReference>
<dbReference type="Gene3D" id="1.10.10.1070">
    <property type="entry name" value="Zinc finger, BED domain-containing"/>
    <property type="match status" value="1"/>
</dbReference>
<dbReference type="GO" id="GO:0005634">
    <property type="term" value="C:nucleus"/>
    <property type="evidence" value="ECO:0007669"/>
    <property type="project" value="UniProtKB-SubCell"/>
</dbReference>
<dbReference type="Pfam" id="PF02892">
    <property type="entry name" value="zf-BED"/>
    <property type="match status" value="1"/>
</dbReference>
<dbReference type="SUPFAM" id="SSF53098">
    <property type="entry name" value="Ribonuclease H-like"/>
    <property type="match status" value="1"/>
</dbReference>
<keyword evidence="7" id="KW-0804">Transcription</keyword>
<keyword evidence="5" id="KW-0805">Transcription regulation</keyword>
<dbReference type="OMA" id="DIREWWK"/>
<dbReference type="InterPro" id="IPR008906">
    <property type="entry name" value="HATC_C_dom"/>
</dbReference>
<evidence type="ECO:0000256" key="4">
    <source>
        <dbReference type="ARBA" id="ARBA00022833"/>
    </source>
</evidence>
<dbReference type="GeneTree" id="ENSGT00940000158431"/>
<evidence type="ECO:0000256" key="2">
    <source>
        <dbReference type="ARBA" id="ARBA00022723"/>
    </source>
</evidence>
<accession>A0A3P8SED4</accession>
<feature type="region of interest" description="Disordered" evidence="10">
    <location>
        <begin position="431"/>
        <end position="478"/>
    </location>
</feature>
<dbReference type="InterPro" id="IPR052035">
    <property type="entry name" value="ZnF_BED_domain_contain"/>
</dbReference>
<dbReference type="GO" id="GO:0008270">
    <property type="term" value="F:zinc ion binding"/>
    <property type="evidence" value="ECO:0007669"/>
    <property type="project" value="UniProtKB-KW"/>
</dbReference>
<dbReference type="SUPFAM" id="SSF140996">
    <property type="entry name" value="Hermes dimerisation domain"/>
    <property type="match status" value="1"/>
</dbReference>
<feature type="domain" description="BED-type" evidence="11">
    <location>
        <begin position="10"/>
        <end position="61"/>
    </location>
</feature>
<evidence type="ECO:0000259" key="11">
    <source>
        <dbReference type="PROSITE" id="PS50808"/>
    </source>
</evidence>